<evidence type="ECO:0000256" key="2">
    <source>
        <dbReference type="SAM" id="MobiDB-lite"/>
    </source>
</evidence>
<dbReference type="InterPro" id="IPR008780">
    <property type="entry name" value="Plasmodium_Vir"/>
</dbReference>
<evidence type="ECO:0000313" key="3">
    <source>
        <dbReference type="EMBL" id="SBS99719.1"/>
    </source>
</evidence>
<keyword evidence="1" id="KW-0175">Coiled coil</keyword>
<sequence length="342" mass="39808">MSENISLNDLPSVKYEKKLKDSINYNTLEKSVKNEIKDDEIHSWVQNFKSKVEQYLTNSPNHFSFNNDKRCKDFNYLIIGIINQIDLLSDNMGRRAEWSDEIKKWRDDYFIRNTSTMCNEHNKYSDYSLKPLFDFCEDNIFIQEKLEDIQISDKCESIITKMNEKKEELKQKRAHFERKIRFMNIPNIPCSHTILDNYIPPINCTHITKPELEPGADVANDDQLGSGESGDRLRIPLSSSFGDFTDDRQRSSTLRGDSETNSDSSSNSISLVSLPIFGVLVCSFLLYRFTPLRSKINGYFLKNMDVPLNKDEETIEQMLSNTSNLSDKYSENMQYNVSYQTM</sequence>
<dbReference type="Pfam" id="PF05795">
    <property type="entry name" value="Plasmodium_Vir"/>
    <property type="match status" value="1"/>
</dbReference>
<dbReference type="Proteomes" id="UP000078546">
    <property type="component" value="Unassembled WGS sequence"/>
</dbReference>
<reference evidence="4" key="1">
    <citation type="submission" date="2016-05" db="EMBL/GenBank/DDBJ databases">
        <authorList>
            <person name="Naeem Raeece"/>
        </authorList>
    </citation>
    <scope>NUCLEOTIDE SEQUENCE [LARGE SCALE GENOMIC DNA]</scope>
</reference>
<organism evidence="3 4">
    <name type="scientific">Plasmodium ovale curtisi</name>
    <dbReference type="NCBI Taxonomy" id="864141"/>
    <lineage>
        <taxon>Eukaryota</taxon>
        <taxon>Sar</taxon>
        <taxon>Alveolata</taxon>
        <taxon>Apicomplexa</taxon>
        <taxon>Aconoidasida</taxon>
        <taxon>Haemosporida</taxon>
        <taxon>Plasmodiidae</taxon>
        <taxon>Plasmodium</taxon>
        <taxon>Plasmodium (Plasmodium)</taxon>
    </lineage>
</organism>
<feature type="coiled-coil region" evidence="1">
    <location>
        <begin position="152"/>
        <end position="179"/>
    </location>
</feature>
<proteinExistence type="predicted"/>
<name>A0A1A8X7F6_PLAOA</name>
<dbReference type="AlphaFoldDB" id="A0A1A8X7F6"/>
<evidence type="ECO:0000313" key="4">
    <source>
        <dbReference type="Proteomes" id="UP000078546"/>
    </source>
</evidence>
<gene>
    <name evidence="3" type="ORF">POVCU1_054620</name>
</gene>
<feature type="region of interest" description="Disordered" evidence="2">
    <location>
        <begin position="215"/>
        <end position="267"/>
    </location>
</feature>
<protein>
    <submittedName>
        <fullName evidence="3">PIR Superfamily Protein</fullName>
    </submittedName>
</protein>
<evidence type="ECO:0000256" key="1">
    <source>
        <dbReference type="SAM" id="Coils"/>
    </source>
</evidence>
<dbReference type="EMBL" id="FLQV01001482">
    <property type="protein sequence ID" value="SBS99719.1"/>
    <property type="molecule type" value="Genomic_DNA"/>
</dbReference>
<accession>A0A1A8X7F6</accession>